<sequence length="254" mass="27829">MQLYTGSEPIDWVYHGKKTVEEMTGDHRFPQPGTAAVLYDDGAGKVFDWIFLDALAARYGVEVTESQATYEAIIEAMNKPLPAVTAEELQKVSDTAAAAQNVAKKAQEQAEQAAAGSNPQVASFAAMMMPTVAPTVRDNDLAKVSTLAPDWSAGKQYKKGEALAHEGVLYRVSQDHTSQDTWKPGEAGTEALYYSIEIADDGIIVWKQPGGEYNQVNKGDLRHYPNAGSPVYESLIDANTWKPDEYPQGWRKVE</sequence>
<dbReference type="GO" id="GO:0005975">
    <property type="term" value="P:carbohydrate metabolic process"/>
    <property type="evidence" value="ECO:0007669"/>
    <property type="project" value="InterPro"/>
</dbReference>
<protein>
    <submittedName>
        <fullName evidence="4">Chitin oligosaccharide deacetylase</fullName>
    </submittedName>
</protein>
<dbReference type="SUPFAM" id="SSF51055">
    <property type="entry name" value="Carbohydrate binding domain"/>
    <property type="match status" value="1"/>
</dbReference>
<dbReference type="GO" id="GO:0030246">
    <property type="term" value="F:carbohydrate binding"/>
    <property type="evidence" value="ECO:0007669"/>
    <property type="project" value="InterPro"/>
</dbReference>
<evidence type="ECO:0000256" key="2">
    <source>
        <dbReference type="SAM" id="Coils"/>
    </source>
</evidence>
<dbReference type="InterPro" id="IPR036573">
    <property type="entry name" value="CBM_sf_5/12"/>
</dbReference>
<dbReference type="GO" id="GO:0004553">
    <property type="term" value="F:hydrolase activity, hydrolyzing O-glycosyl compounds"/>
    <property type="evidence" value="ECO:0007669"/>
    <property type="project" value="InterPro"/>
</dbReference>
<dbReference type="GO" id="GO:0005576">
    <property type="term" value="C:extracellular region"/>
    <property type="evidence" value="ECO:0007669"/>
    <property type="project" value="InterPro"/>
</dbReference>
<organism evidence="4">
    <name type="scientific">Siphoviridae sp. ctRIT4</name>
    <dbReference type="NCBI Taxonomy" id="2827869"/>
    <lineage>
        <taxon>Viruses</taxon>
        <taxon>Duplodnaviria</taxon>
        <taxon>Heunggongvirae</taxon>
        <taxon>Uroviricota</taxon>
        <taxon>Caudoviricetes</taxon>
    </lineage>
</organism>
<keyword evidence="1" id="KW-0378">Hydrolase</keyword>
<reference evidence="4" key="1">
    <citation type="journal article" date="2021" name="Proc. Natl. Acad. Sci. U.S.A.">
        <title>A Catalog of Tens of Thousands of Viruses from Human Metagenomes Reveals Hidden Associations with Chronic Diseases.</title>
        <authorList>
            <person name="Tisza M.J."/>
            <person name="Buck C.B."/>
        </authorList>
    </citation>
    <scope>NUCLEOTIDE SEQUENCE</scope>
    <source>
        <strain evidence="4">CtRIT4</strain>
    </source>
</reference>
<feature type="domain" description="Chitin-binding type-3" evidence="3">
    <location>
        <begin position="151"/>
        <end position="187"/>
    </location>
</feature>
<keyword evidence="2" id="KW-0175">Coiled coil</keyword>
<evidence type="ECO:0000259" key="3">
    <source>
        <dbReference type="Pfam" id="PF02839"/>
    </source>
</evidence>
<name>A0A8S5SSG8_9CAUD</name>
<evidence type="ECO:0000313" key="4">
    <source>
        <dbReference type="EMBL" id="DAF53639.1"/>
    </source>
</evidence>
<dbReference type="Gene3D" id="2.10.10.90">
    <property type="match status" value="1"/>
</dbReference>
<accession>A0A8S5SSG8</accession>
<dbReference type="EMBL" id="BK032660">
    <property type="protein sequence ID" value="DAF53639.1"/>
    <property type="molecule type" value="Genomic_DNA"/>
</dbReference>
<proteinExistence type="predicted"/>
<dbReference type="Pfam" id="PF02839">
    <property type="entry name" value="CBM_5_12"/>
    <property type="match status" value="1"/>
</dbReference>
<dbReference type="InterPro" id="IPR003610">
    <property type="entry name" value="CBM5/12"/>
</dbReference>
<evidence type="ECO:0000256" key="1">
    <source>
        <dbReference type="ARBA" id="ARBA00022801"/>
    </source>
</evidence>
<feature type="coiled-coil region" evidence="2">
    <location>
        <begin position="89"/>
        <end position="116"/>
    </location>
</feature>